<evidence type="ECO:0000313" key="1">
    <source>
        <dbReference type="EMBL" id="MCX2838352.1"/>
    </source>
</evidence>
<proteinExistence type="predicted"/>
<keyword evidence="2" id="KW-1185">Reference proteome</keyword>
<dbReference type="PROSITE" id="PS51257">
    <property type="entry name" value="PROKAR_LIPOPROTEIN"/>
    <property type="match status" value="1"/>
</dbReference>
<dbReference type="Pfam" id="PF20113">
    <property type="entry name" value="DUF6503"/>
    <property type="match status" value="1"/>
</dbReference>
<dbReference type="EMBL" id="JAPJDA010000013">
    <property type="protein sequence ID" value="MCX2838352.1"/>
    <property type="molecule type" value="Genomic_DNA"/>
</dbReference>
<dbReference type="AlphaFoldDB" id="A0A9X3CWQ3"/>
<evidence type="ECO:0000313" key="2">
    <source>
        <dbReference type="Proteomes" id="UP001148482"/>
    </source>
</evidence>
<comment type="caution">
    <text evidence="1">The sequence shown here is derived from an EMBL/GenBank/DDBJ whole genome shotgun (WGS) entry which is preliminary data.</text>
</comment>
<name>A0A9X3CWQ3_9FLAO</name>
<protein>
    <submittedName>
        <fullName evidence="1">Deoxyribose-phosphate aldolase</fullName>
    </submittedName>
</protein>
<dbReference type="RefSeq" id="WP_266069610.1">
    <property type="nucleotide sequence ID" value="NZ_JAPJDA010000013.1"/>
</dbReference>
<organism evidence="1 2">
    <name type="scientific">Salinimicrobium profundisediminis</name>
    <dbReference type="NCBI Taxonomy" id="2994553"/>
    <lineage>
        <taxon>Bacteria</taxon>
        <taxon>Pseudomonadati</taxon>
        <taxon>Bacteroidota</taxon>
        <taxon>Flavobacteriia</taxon>
        <taxon>Flavobacteriales</taxon>
        <taxon>Flavobacteriaceae</taxon>
        <taxon>Salinimicrobium</taxon>
    </lineage>
</organism>
<sequence length="261" mass="29748">MGEIKMNTFHKNTVLTAILVSVLSLSCGTSEKKSEGEKIIEKSIEASGGENYVNAEIDFTFRNRRYKSKRNGDIFRLERIVKDSAGNTTHDVLSNEGLKRFVNSKAATVPDSMVTRISDGVNSVHYFVQVPFVLNSPAANKELLGEDEVEGETYYEVKVTFREEGGGTDFEDEFLYWIHKENFTVDYLAYRFFTNDGGIRFRKALNPRVVEGIRFVDYQNYKAKEFSTPLRDLDSLYEAGKLEFFSDIQTENISVSINKNN</sequence>
<dbReference type="InterPro" id="IPR045444">
    <property type="entry name" value="DUF6503"/>
</dbReference>
<gene>
    <name evidence="1" type="ORF">OQ279_09325</name>
</gene>
<dbReference type="Proteomes" id="UP001148482">
    <property type="component" value="Unassembled WGS sequence"/>
</dbReference>
<accession>A0A9X3CWQ3</accession>
<reference evidence="1" key="1">
    <citation type="submission" date="2022-11" db="EMBL/GenBank/DDBJ databases">
        <title>Salinimicrobium profundisediminis sp. nov., isolated from deep-sea sediment of the Mariana Trench.</title>
        <authorList>
            <person name="Fu H."/>
        </authorList>
    </citation>
    <scope>NUCLEOTIDE SEQUENCE</scope>
    <source>
        <strain evidence="1">MT39</strain>
    </source>
</reference>